<dbReference type="InterPro" id="IPR023346">
    <property type="entry name" value="Lysozyme-like_dom_sf"/>
</dbReference>
<organism evidence="21 22">
    <name type="scientific">Alistipes indistinctus YIT 12060</name>
    <dbReference type="NCBI Taxonomy" id="742725"/>
    <lineage>
        <taxon>Bacteria</taxon>
        <taxon>Pseudomonadati</taxon>
        <taxon>Bacteroidota</taxon>
        <taxon>Bacteroidia</taxon>
        <taxon>Bacteroidales</taxon>
        <taxon>Rikenellaceae</taxon>
        <taxon>Alistipes</taxon>
    </lineage>
</organism>
<keyword evidence="10" id="KW-0378">Hydrolase</keyword>
<dbReference type="GO" id="GO:0009002">
    <property type="term" value="F:serine-type D-Ala-D-Ala carboxypeptidase activity"/>
    <property type="evidence" value="ECO:0007669"/>
    <property type="project" value="UniProtKB-EC"/>
</dbReference>
<dbReference type="InterPro" id="IPR001460">
    <property type="entry name" value="PCN-bd_Tpept"/>
</dbReference>
<dbReference type="SUPFAM" id="SSF53955">
    <property type="entry name" value="Lysozyme-like"/>
    <property type="match status" value="1"/>
</dbReference>
<evidence type="ECO:0000256" key="8">
    <source>
        <dbReference type="ARBA" id="ARBA00022676"/>
    </source>
</evidence>
<evidence type="ECO:0000256" key="10">
    <source>
        <dbReference type="ARBA" id="ARBA00022801"/>
    </source>
</evidence>
<comment type="similarity">
    <text evidence="4">In the N-terminal section; belongs to the glycosyltransferase 51 family.</text>
</comment>
<dbReference type="Proteomes" id="UP000006008">
    <property type="component" value="Unassembled WGS sequence"/>
</dbReference>
<keyword evidence="12" id="KW-0573">Peptidoglycan synthesis</keyword>
<keyword evidence="22" id="KW-1185">Reference proteome</keyword>
<evidence type="ECO:0000256" key="15">
    <source>
        <dbReference type="ARBA" id="ARBA00023316"/>
    </source>
</evidence>
<evidence type="ECO:0000259" key="20">
    <source>
        <dbReference type="Pfam" id="PF00912"/>
    </source>
</evidence>
<dbReference type="eggNOG" id="COG5009">
    <property type="taxonomic scope" value="Bacteria"/>
</dbReference>
<keyword evidence="9" id="KW-0808">Transferase</keyword>
<dbReference type="PATRIC" id="fig|742725.3.peg.817"/>
<evidence type="ECO:0000256" key="18">
    <source>
        <dbReference type="SAM" id="Phobius"/>
    </source>
</evidence>
<dbReference type="InterPro" id="IPR036950">
    <property type="entry name" value="PBP_transglycosylase"/>
</dbReference>
<gene>
    <name evidence="21" type="ORF">HMPREF9450_00766</name>
</gene>
<dbReference type="RefSeq" id="WP_009133572.1">
    <property type="nucleotide sequence ID" value="NZ_CP102250.1"/>
</dbReference>
<dbReference type="GO" id="GO:0005886">
    <property type="term" value="C:plasma membrane"/>
    <property type="evidence" value="ECO:0007669"/>
    <property type="project" value="UniProtKB-SubCell"/>
</dbReference>
<dbReference type="SUPFAM" id="SSF56601">
    <property type="entry name" value="beta-lactamase/transpeptidase-like"/>
    <property type="match status" value="1"/>
</dbReference>
<keyword evidence="7" id="KW-0645">Protease</keyword>
<evidence type="ECO:0000256" key="3">
    <source>
        <dbReference type="ARBA" id="ARBA00007090"/>
    </source>
</evidence>
<dbReference type="GO" id="GO:0071555">
    <property type="term" value="P:cell wall organization"/>
    <property type="evidence" value="ECO:0007669"/>
    <property type="project" value="UniProtKB-KW"/>
</dbReference>
<proteinExistence type="inferred from homology"/>
<evidence type="ECO:0000259" key="19">
    <source>
        <dbReference type="Pfam" id="PF00905"/>
    </source>
</evidence>
<evidence type="ECO:0000313" key="21">
    <source>
        <dbReference type="EMBL" id="EHB92562.1"/>
    </source>
</evidence>
<feature type="domain" description="Penicillin-binding protein transpeptidase" evidence="19">
    <location>
        <begin position="461"/>
        <end position="704"/>
    </location>
</feature>
<comment type="catalytic activity">
    <reaction evidence="17">
        <text>[GlcNAc-(1-&gt;4)-Mur2Ac(oyl-L-Ala-gamma-D-Glu-L-Lys-D-Ala-D-Ala)](n)-di-trans,octa-cis-undecaprenyl diphosphate + beta-D-GlcNAc-(1-&gt;4)-Mur2Ac(oyl-L-Ala-gamma-D-Glu-L-Lys-D-Ala-D-Ala)-di-trans,octa-cis-undecaprenyl diphosphate = [GlcNAc-(1-&gt;4)-Mur2Ac(oyl-L-Ala-gamma-D-Glu-L-Lys-D-Ala-D-Ala)](n+1)-di-trans,octa-cis-undecaprenyl diphosphate + di-trans,octa-cis-undecaprenyl diphosphate + H(+)</text>
        <dbReference type="Rhea" id="RHEA:23708"/>
        <dbReference type="Rhea" id="RHEA-COMP:9602"/>
        <dbReference type="Rhea" id="RHEA-COMP:9603"/>
        <dbReference type="ChEBI" id="CHEBI:15378"/>
        <dbReference type="ChEBI" id="CHEBI:58405"/>
        <dbReference type="ChEBI" id="CHEBI:60033"/>
        <dbReference type="ChEBI" id="CHEBI:78435"/>
        <dbReference type="EC" id="2.4.99.28"/>
    </reaction>
</comment>
<dbReference type="OrthoDB" id="9766909at2"/>
<comment type="similarity">
    <text evidence="3">In the C-terminal section; belongs to the transpeptidase family.</text>
</comment>
<evidence type="ECO:0000256" key="9">
    <source>
        <dbReference type="ARBA" id="ARBA00022679"/>
    </source>
</evidence>
<dbReference type="GO" id="GO:0006508">
    <property type="term" value="P:proteolysis"/>
    <property type="evidence" value="ECO:0007669"/>
    <property type="project" value="UniProtKB-KW"/>
</dbReference>
<keyword evidence="5" id="KW-1003">Cell membrane</keyword>
<keyword evidence="11" id="KW-0133">Cell shape</keyword>
<dbReference type="Gene3D" id="1.10.3810.10">
    <property type="entry name" value="Biosynthetic peptidoglycan transglycosylase-like"/>
    <property type="match status" value="1"/>
</dbReference>
<dbReference type="GeneID" id="92816220"/>
<evidence type="ECO:0000256" key="17">
    <source>
        <dbReference type="ARBA" id="ARBA00049902"/>
    </source>
</evidence>
<dbReference type="GO" id="GO:0009252">
    <property type="term" value="P:peptidoglycan biosynthetic process"/>
    <property type="evidence" value="ECO:0007669"/>
    <property type="project" value="UniProtKB-KW"/>
</dbReference>
<evidence type="ECO:0000256" key="14">
    <source>
        <dbReference type="ARBA" id="ARBA00023268"/>
    </source>
</evidence>
<evidence type="ECO:0000256" key="1">
    <source>
        <dbReference type="ARBA" id="ARBA00004236"/>
    </source>
</evidence>
<evidence type="ECO:0000256" key="2">
    <source>
        <dbReference type="ARBA" id="ARBA00004752"/>
    </source>
</evidence>
<keyword evidence="14" id="KW-0511">Multifunctional enzyme</keyword>
<keyword evidence="18" id="KW-0812">Transmembrane</keyword>
<evidence type="ECO:0000256" key="12">
    <source>
        <dbReference type="ARBA" id="ARBA00022984"/>
    </source>
</evidence>
<dbReference type="STRING" id="742725.HMPREF9450_00766"/>
<dbReference type="GO" id="GO:0030288">
    <property type="term" value="C:outer membrane-bounded periplasmic space"/>
    <property type="evidence" value="ECO:0007669"/>
    <property type="project" value="TreeGrafter"/>
</dbReference>
<comment type="pathway">
    <text evidence="2">Cell wall biogenesis; peptidoglycan biosynthesis.</text>
</comment>
<dbReference type="InterPro" id="IPR050396">
    <property type="entry name" value="Glycosyltr_51/Transpeptidase"/>
</dbReference>
<dbReference type="InterPro" id="IPR001264">
    <property type="entry name" value="Glyco_trans_51"/>
</dbReference>
<dbReference type="EMBL" id="ADLD01000009">
    <property type="protein sequence ID" value="EHB92562.1"/>
    <property type="molecule type" value="Genomic_DNA"/>
</dbReference>
<dbReference type="AlphaFoldDB" id="G5H7W3"/>
<evidence type="ECO:0000313" key="22">
    <source>
        <dbReference type="Proteomes" id="UP000006008"/>
    </source>
</evidence>
<dbReference type="InterPro" id="IPR012338">
    <property type="entry name" value="Beta-lactam/transpept-like"/>
</dbReference>
<evidence type="ECO:0000256" key="4">
    <source>
        <dbReference type="ARBA" id="ARBA00007739"/>
    </source>
</evidence>
<comment type="catalytic activity">
    <reaction evidence="16">
        <text>Preferential cleavage: (Ac)2-L-Lys-D-Ala-|-D-Ala. Also transpeptidation of peptidyl-alanyl moieties that are N-acyl substituents of D-alanine.</text>
        <dbReference type="EC" id="3.4.16.4"/>
    </reaction>
</comment>
<evidence type="ECO:0000256" key="6">
    <source>
        <dbReference type="ARBA" id="ARBA00022645"/>
    </source>
</evidence>
<dbReference type="GO" id="GO:0008658">
    <property type="term" value="F:penicillin binding"/>
    <property type="evidence" value="ECO:0007669"/>
    <property type="project" value="InterPro"/>
</dbReference>
<protein>
    <submittedName>
        <fullName evidence="21">Uncharacterized protein</fullName>
    </submittedName>
</protein>
<evidence type="ECO:0000256" key="13">
    <source>
        <dbReference type="ARBA" id="ARBA00023136"/>
    </source>
</evidence>
<dbReference type="Gene3D" id="3.40.710.10">
    <property type="entry name" value="DD-peptidase/beta-lactamase superfamily"/>
    <property type="match status" value="1"/>
</dbReference>
<keyword evidence="18" id="KW-1133">Transmembrane helix</keyword>
<dbReference type="GO" id="GO:0008955">
    <property type="term" value="F:peptidoglycan glycosyltransferase activity"/>
    <property type="evidence" value="ECO:0007669"/>
    <property type="project" value="UniProtKB-EC"/>
</dbReference>
<keyword evidence="15" id="KW-0961">Cell wall biogenesis/degradation</keyword>
<keyword evidence="6" id="KW-0121">Carboxypeptidase</keyword>
<feature type="domain" description="Glycosyl transferase family 51" evidence="20">
    <location>
        <begin position="66"/>
        <end position="253"/>
    </location>
</feature>
<evidence type="ECO:0000256" key="7">
    <source>
        <dbReference type="ARBA" id="ARBA00022670"/>
    </source>
</evidence>
<evidence type="ECO:0000256" key="5">
    <source>
        <dbReference type="ARBA" id="ARBA00022475"/>
    </source>
</evidence>
<dbReference type="PANTHER" id="PTHR32282">
    <property type="entry name" value="BINDING PROTEIN TRANSPEPTIDASE, PUTATIVE-RELATED"/>
    <property type="match status" value="1"/>
</dbReference>
<dbReference type="GO" id="GO:0008360">
    <property type="term" value="P:regulation of cell shape"/>
    <property type="evidence" value="ECO:0007669"/>
    <property type="project" value="UniProtKB-KW"/>
</dbReference>
<dbReference type="Pfam" id="PF00905">
    <property type="entry name" value="Transpeptidase"/>
    <property type="match status" value="1"/>
</dbReference>
<name>G5H7W3_9BACT</name>
<comment type="caution">
    <text evidence="21">The sequence shown here is derived from an EMBL/GenBank/DDBJ whole genome shotgun (WGS) entry which is preliminary data.</text>
</comment>
<dbReference type="PANTHER" id="PTHR32282:SF11">
    <property type="entry name" value="PENICILLIN-BINDING PROTEIN 1B"/>
    <property type="match status" value="1"/>
</dbReference>
<dbReference type="HOGENOM" id="CLU_006354_2_4_10"/>
<feature type="transmembrane region" description="Helical" evidence="18">
    <location>
        <begin position="20"/>
        <end position="42"/>
    </location>
</feature>
<keyword evidence="8" id="KW-0328">Glycosyltransferase</keyword>
<keyword evidence="13 18" id="KW-0472">Membrane</keyword>
<evidence type="ECO:0000256" key="16">
    <source>
        <dbReference type="ARBA" id="ARBA00034000"/>
    </source>
</evidence>
<dbReference type="Pfam" id="PF00912">
    <property type="entry name" value="Transgly"/>
    <property type="match status" value="1"/>
</dbReference>
<accession>G5H7W3</accession>
<evidence type="ECO:0000256" key="11">
    <source>
        <dbReference type="ARBA" id="ARBA00022960"/>
    </source>
</evidence>
<sequence>MAQKLIDKLQTPKAIKWFWILLASPVALILLLLLLIGIGVFGKLPTFEELENPKSNLATEIYSEDGKMIGSFFVQNRSYCDYDELSPSLVAALVSTEDMRFYSHSGIDFISLARVAVRTIALAQFGQGGGSTISQQLAKNLYPRDTAAYNNPISKGSKLVISKLKEWITAVMLERNYTKEEIIAMYLNTVEYGSNAYGIKSAARTFFNKLPSELNAEESAMLVGVVNKPTRYSPVQNPDRALARRNLVIARMKQQGYIDRHQRDSLQALPIDLDYHPVSHNEGTATYFREMLRMVMTAKRPTRNQFLNEWDYDQAVKQWDTNPLYGWCVKNVKSDGTPYNLYRDGLKIYTTINATMQEYAEDALVAHMSKEIQPTMDRQVRATKRLFNDIGKDEIDRIMRNAMRQTDRYRALKNDGASDEEIMSEFKKPVKMKVFSYKGERDTTMSPYDSILYHKQILRASFMAIDPSTGYVKAYVGGPNYRYFKYDMAKQGKRQVGSTIKPFIYTFAIAHLGYDPCTLVPNLPVTIETDNGTIWQPKEAGRVEYTGELKPLWWGLANSRNNYSAWIMKQARQPQAVADYIHKMGIKSYIDPVYSLCLGTPDFSLFELVGAYGTFANRGVFTDPIFVTRIEDRNGNVLATFAPALQDAISEQTAFTMLGMMKNVVTSGTAGRLRWMYGFKADMAGKTGTSQKNSDAWFMGVTPKIVAGAWVGGEDRSVHLNGAGDGARVALPIFAGFMKKIYGDPSLGVSESDLFPVPVGAVVYQCNEEKGTATAVPREEDEFFD</sequence>
<comment type="subcellular location">
    <subcellularLocation>
        <location evidence="1">Cell membrane</location>
    </subcellularLocation>
</comment>
<reference evidence="21 22" key="1">
    <citation type="submission" date="2011-08" db="EMBL/GenBank/DDBJ databases">
        <title>The Genome Sequence of Alistipes indistinctus YIT 12060.</title>
        <authorList>
            <consortium name="The Broad Institute Genome Sequencing Platform"/>
            <person name="Earl A."/>
            <person name="Ward D."/>
            <person name="Feldgarden M."/>
            <person name="Gevers D."/>
            <person name="Morotomi M."/>
            <person name="Young S.K."/>
            <person name="Zeng Q."/>
            <person name="Gargeya S."/>
            <person name="Fitzgerald M."/>
            <person name="Haas B."/>
            <person name="Abouelleil A."/>
            <person name="Alvarado L."/>
            <person name="Arachchi H.M."/>
            <person name="Berlin A."/>
            <person name="Brown A."/>
            <person name="Chapman S.B."/>
            <person name="Chen Z."/>
            <person name="Dunbar C."/>
            <person name="Freedman E."/>
            <person name="Gearin G."/>
            <person name="Gellesch M."/>
            <person name="Goldberg J."/>
            <person name="Griggs A."/>
            <person name="Gujja S."/>
            <person name="Heiman D."/>
            <person name="Howarth C."/>
            <person name="Larson L."/>
            <person name="Lui A."/>
            <person name="MacDonald P.J.P."/>
            <person name="Montmayeur A."/>
            <person name="Murphy C."/>
            <person name="Neiman D."/>
            <person name="Pearson M."/>
            <person name="Priest M."/>
            <person name="Roberts A."/>
            <person name="Saif S."/>
            <person name="Shea T."/>
            <person name="Shenoy N."/>
            <person name="Sisk P."/>
            <person name="Stolte C."/>
            <person name="Sykes S."/>
            <person name="Wortman J."/>
            <person name="Nusbaum C."/>
            <person name="Birren B."/>
        </authorList>
    </citation>
    <scope>NUCLEOTIDE SEQUENCE [LARGE SCALE GENOMIC DNA]</scope>
    <source>
        <strain evidence="21 22">YIT 12060</strain>
    </source>
</reference>